<keyword evidence="3" id="KW-0547">Nucleotide-binding</keyword>
<evidence type="ECO:0000256" key="4">
    <source>
        <dbReference type="ARBA" id="ARBA00022777"/>
    </source>
</evidence>
<dbReference type="EMBL" id="JBBLZC010000022">
    <property type="protein sequence ID" value="MEK0085161.1"/>
    <property type="molecule type" value="Genomic_DNA"/>
</dbReference>
<keyword evidence="5" id="KW-0067">ATP-binding</keyword>
<sequence length="422" mass="44471">MPILLGAIADDFTGATDLCSMLVRNGMRAVQLIGVPEAGLVLPDTDAVVIALKSRTAPVEEAVARSLAALDWLGRQGARQFLFKYCSTFDSTEKGNIGPVADALMDALGCDFTIACPAFPETGRTIFKGHLFVGDLLLSDTHMRHHPLTPMTDANLVRVLQRQTRRKVGLVPFDVVRQGPDAIRARFVHLRAEGCGYAITDAILDEDLRRLGAACSDATLITGGSGIAMGLPENFRRAGLLRATAAADALPSIRGPEAVLAGSCSAATLDQIEAFQEVRPALRLDPLRLADGFDPAEAVAWARARTGEGPVLIYASAPPEQVRAIQDRLGREQAGTLVETAMAAIARGLVEAGVRRLVVAGGETSGAVVEALGVKGLVIGPVIDPGVPATVSIGREPPLALALKSGNFGARDFFTKAFRVMP</sequence>
<dbReference type="SUPFAM" id="SSF142764">
    <property type="entry name" value="YgbK-like"/>
    <property type="match status" value="1"/>
</dbReference>
<evidence type="ECO:0000256" key="12">
    <source>
        <dbReference type="ARBA" id="ARBA00041377"/>
    </source>
</evidence>
<evidence type="ECO:0000256" key="3">
    <source>
        <dbReference type="ARBA" id="ARBA00022741"/>
    </source>
</evidence>
<gene>
    <name evidence="15" type="primary">otnK</name>
    <name evidence="15" type="ORF">U1T56_18565</name>
</gene>
<dbReference type="RefSeq" id="WP_418161008.1">
    <property type="nucleotide sequence ID" value="NZ_JBBLZC010000022.1"/>
</dbReference>
<dbReference type="InterPro" id="IPR050007">
    <property type="entry name" value="OtnK"/>
</dbReference>
<dbReference type="InterPro" id="IPR042213">
    <property type="entry name" value="NBD_C_sf"/>
</dbReference>
<keyword evidence="6" id="KW-0119">Carbohydrate metabolism</keyword>
<evidence type="ECO:0000256" key="8">
    <source>
        <dbReference type="ARBA" id="ARBA00036346"/>
    </source>
</evidence>
<evidence type="ECO:0000313" key="16">
    <source>
        <dbReference type="Proteomes" id="UP001375743"/>
    </source>
</evidence>
<protein>
    <recommendedName>
        <fullName evidence="11">3-oxo-tetronate kinase</fullName>
        <ecNumber evidence="10">2.7.1.217</ecNumber>
    </recommendedName>
    <alternativeName>
        <fullName evidence="12">3-dehydrotetronate 4-kinase</fullName>
    </alternativeName>
</protein>
<evidence type="ECO:0000256" key="11">
    <source>
        <dbReference type="ARBA" id="ARBA00039461"/>
    </source>
</evidence>
<reference evidence="15 16" key="1">
    <citation type="submission" date="2024-01" db="EMBL/GenBank/DDBJ databases">
        <title>Multi-omics insights into the function and evolution of sodium benzoate biodegradation pathways in Benzoatithermus flavus gen. nov., sp. nov. from hot spring.</title>
        <authorList>
            <person name="Hu C.-J."/>
            <person name="Li W.-J."/>
        </authorList>
    </citation>
    <scope>NUCLEOTIDE SEQUENCE [LARGE SCALE GENOMIC DNA]</scope>
    <source>
        <strain evidence="15 16">SYSU G07066</strain>
    </source>
</reference>
<comment type="caution">
    <text evidence="15">The sequence shown here is derived from an EMBL/GenBank/DDBJ whole genome shotgun (WGS) entry which is preliminary data.</text>
</comment>
<dbReference type="Pfam" id="PF07005">
    <property type="entry name" value="SBD_N"/>
    <property type="match status" value="1"/>
</dbReference>
<comment type="function">
    <text evidence="9">Catalyzes the ATP-dependent phosphorylation of 3-oxo-tetronate to 3-oxo-tetronate 4-phosphate.</text>
</comment>
<name>A0ABU8XVD5_9PROT</name>
<evidence type="ECO:0000313" key="15">
    <source>
        <dbReference type="EMBL" id="MEK0085161.1"/>
    </source>
</evidence>
<comment type="similarity">
    <text evidence="1">Belongs to the four-carbon acid sugar kinase family.</text>
</comment>
<dbReference type="GO" id="GO:0016301">
    <property type="term" value="F:kinase activity"/>
    <property type="evidence" value="ECO:0007669"/>
    <property type="project" value="UniProtKB-KW"/>
</dbReference>
<keyword evidence="16" id="KW-1185">Reference proteome</keyword>
<dbReference type="Gene3D" id="3.40.50.10840">
    <property type="entry name" value="Putative sugar-binding, N-terminal domain"/>
    <property type="match status" value="1"/>
</dbReference>
<dbReference type="InterPro" id="IPR037051">
    <property type="entry name" value="4-carb_acid_sugar_kinase_N_sf"/>
</dbReference>
<dbReference type="NCBIfam" id="NF043035">
    <property type="entry name" value="OxoTetrKin"/>
    <property type="match status" value="1"/>
</dbReference>
<keyword evidence="4 15" id="KW-0418">Kinase</keyword>
<evidence type="ECO:0000259" key="14">
    <source>
        <dbReference type="Pfam" id="PF17042"/>
    </source>
</evidence>
<evidence type="ECO:0000256" key="9">
    <source>
        <dbReference type="ARBA" id="ARBA00037335"/>
    </source>
</evidence>
<keyword evidence="2 15" id="KW-0808">Transferase</keyword>
<evidence type="ECO:0000256" key="1">
    <source>
        <dbReference type="ARBA" id="ARBA00005715"/>
    </source>
</evidence>
<evidence type="ECO:0000256" key="5">
    <source>
        <dbReference type="ARBA" id="ARBA00022840"/>
    </source>
</evidence>
<comment type="catalytic activity">
    <reaction evidence="7">
        <text>3-dehydro-L-erythronate + ATP = 3-dehydro-4-O-phospho-L-erythronate + ADP + H(+)</text>
        <dbReference type="Rhea" id="RHEA:52552"/>
        <dbReference type="ChEBI" id="CHEBI:15378"/>
        <dbReference type="ChEBI" id="CHEBI:30616"/>
        <dbReference type="ChEBI" id="CHEBI:136592"/>
        <dbReference type="ChEBI" id="CHEBI:136670"/>
        <dbReference type="ChEBI" id="CHEBI:456216"/>
        <dbReference type="EC" id="2.7.1.217"/>
    </reaction>
</comment>
<dbReference type="InterPro" id="IPR010737">
    <property type="entry name" value="4-carb_acid_sugar_kinase_N"/>
</dbReference>
<evidence type="ECO:0000259" key="13">
    <source>
        <dbReference type="Pfam" id="PF07005"/>
    </source>
</evidence>
<dbReference type="InterPro" id="IPR031475">
    <property type="entry name" value="NBD_C"/>
</dbReference>
<comment type="catalytic activity">
    <reaction evidence="8">
        <text>3-dehydro-D-erythronate + ATP = 3-dehydro-4-O-phospho-D-erythronate + ADP + H(+)</text>
        <dbReference type="Rhea" id="RHEA:52556"/>
        <dbReference type="ChEBI" id="CHEBI:15378"/>
        <dbReference type="ChEBI" id="CHEBI:30616"/>
        <dbReference type="ChEBI" id="CHEBI:57958"/>
        <dbReference type="ChEBI" id="CHEBI:136593"/>
        <dbReference type="ChEBI" id="CHEBI:456216"/>
        <dbReference type="EC" id="2.7.1.217"/>
    </reaction>
</comment>
<dbReference type="Pfam" id="PF17042">
    <property type="entry name" value="NBD_C"/>
    <property type="match status" value="1"/>
</dbReference>
<feature type="domain" description="Four-carbon acid sugar kinase nucleotide binding" evidence="14">
    <location>
        <begin position="258"/>
        <end position="414"/>
    </location>
</feature>
<dbReference type="EC" id="2.7.1.217" evidence="10"/>
<accession>A0ABU8XVD5</accession>
<feature type="domain" description="Four-carbon acid sugar kinase N-terminal" evidence="13">
    <location>
        <begin position="5"/>
        <end position="231"/>
    </location>
</feature>
<evidence type="ECO:0000256" key="7">
    <source>
        <dbReference type="ARBA" id="ARBA00035898"/>
    </source>
</evidence>
<proteinExistence type="inferred from homology"/>
<evidence type="ECO:0000256" key="2">
    <source>
        <dbReference type="ARBA" id="ARBA00022679"/>
    </source>
</evidence>
<dbReference type="Gene3D" id="3.40.980.20">
    <property type="entry name" value="Four-carbon acid sugar kinase, nucleotide binding domain"/>
    <property type="match status" value="1"/>
</dbReference>
<organism evidence="15 16">
    <name type="scientific">Benzoatithermus flavus</name>
    <dbReference type="NCBI Taxonomy" id="3108223"/>
    <lineage>
        <taxon>Bacteria</taxon>
        <taxon>Pseudomonadati</taxon>
        <taxon>Pseudomonadota</taxon>
        <taxon>Alphaproteobacteria</taxon>
        <taxon>Geminicoccales</taxon>
        <taxon>Geminicoccaceae</taxon>
        <taxon>Benzoatithermus</taxon>
    </lineage>
</organism>
<dbReference type="Proteomes" id="UP001375743">
    <property type="component" value="Unassembled WGS sequence"/>
</dbReference>
<evidence type="ECO:0000256" key="10">
    <source>
        <dbReference type="ARBA" id="ARBA00039095"/>
    </source>
</evidence>
<evidence type="ECO:0000256" key="6">
    <source>
        <dbReference type="ARBA" id="ARBA00023277"/>
    </source>
</evidence>